<feature type="compositionally biased region" description="Basic and acidic residues" evidence="1">
    <location>
        <begin position="22"/>
        <end position="36"/>
    </location>
</feature>
<feature type="compositionally biased region" description="Polar residues" evidence="1">
    <location>
        <begin position="1244"/>
        <end position="1261"/>
    </location>
</feature>
<organism evidence="2 3">
    <name type="scientific">Friedmanniomyces endolithicus</name>
    <dbReference type="NCBI Taxonomy" id="329885"/>
    <lineage>
        <taxon>Eukaryota</taxon>
        <taxon>Fungi</taxon>
        <taxon>Dikarya</taxon>
        <taxon>Ascomycota</taxon>
        <taxon>Pezizomycotina</taxon>
        <taxon>Dothideomycetes</taxon>
        <taxon>Dothideomycetidae</taxon>
        <taxon>Mycosphaerellales</taxon>
        <taxon>Teratosphaeriaceae</taxon>
        <taxon>Friedmanniomyces</taxon>
    </lineage>
</organism>
<name>A0AAN6QTB1_9PEZI</name>
<feature type="region of interest" description="Disordered" evidence="1">
    <location>
        <begin position="976"/>
        <end position="995"/>
    </location>
</feature>
<proteinExistence type="predicted"/>
<reference evidence="2" key="1">
    <citation type="submission" date="2023-06" db="EMBL/GenBank/DDBJ databases">
        <title>Black Yeasts Isolated from many extreme environments.</title>
        <authorList>
            <person name="Coleine C."/>
            <person name="Stajich J.E."/>
            <person name="Selbmann L."/>
        </authorList>
    </citation>
    <scope>NUCLEOTIDE SEQUENCE</scope>
    <source>
        <strain evidence="2">CCFEE 5200</strain>
    </source>
</reference>
<dbReference type="PANTHER" id="PTHR42064:SF1">
    <property type="entry name" value="YALI0F28677P"/>
    <property type="match status" value="1"/>
</dbReference>
<gene>
    <name evidence="2" type="ORF">LTR91_009781</name>
</gene>
<dbReference type="Proteomes" id="UP001175353">
    <property type="component" value="Unassembled WGS sequence"/>
</dbReference>
<keyword evidence="3" id="KW-1185">Reference proteome</keyword>
<dbReference type="EMBL" id="JAUJLE010000082">
    <property type="protein sequence ID" value="KAK0987659.1"/>
    <property type="molecule type" value="Genomic_DNA"/>
</dbReference>
<feature type="compositionally biased region" description="Pro residues" evidence="1">
    <location>
        <begin position="49"/>
        <end position="59"/>
    </location>
</feature>
<evidence type="ECO:0000256" key="1">
    <source>
        <dbReference type="SAM" id="MobiDB-lite"/>
    </source>
</evidence>
<feature type="region of interest" description="Disordered" evidence="1">
    <location>
        <begin position="1244"/>
        <end position="1270"/>
    </location>
</feature>
<comment type="caution">
    <text evidence="2">The sequence shown here is derived from an EMBL/GenBank/DDBJ whole genome shotgun (WGS) entry which is preliminary data.</text>
</comment>
<evidence type="ECO:0000313" key="2">
    <source>
        <dbReference type="EMBL" id="KAK0987659.1"/>
    </source>
</evidence>
<dbReference type="PANTHER" id="PTHR42064">
    <property type="entry name" value="YALI0F28677P"/>
    <property type="match status" value="1"/>
</dbReference>
<protein>
    <submittedName>
        <fullName evidence="2">Uncharacterized protein</fullName>
    </submittedName>
</protein>
<sequence length="1383" mass="153383">MVMMPVLLDQGEMLGSTFESCREDGATKDDEAHSKTAPEALQTRTPLQPVTPTPTLLPPLPDLPQISRVLRLQKYQRRRLWDLQAELRSMQLATSRNARLAKIARSVHRTMAECIRSEDKSSFVSLFSTFHDVADEPVDERAHTAEAQSTFLDRLSYHHRAVVLKLLYQVHSDGAFIADRLAAFTHRELLALLPDRGPTRSTASVLDSSRSSYSRVSQQLGYVADSQMDSLSSLAFGSALETLVFAIDGHSGNLATDESRALEVWSTVCAHLIAIQKPGSEKLVPAVLDLWAMSTAWPGRQRLELWMLQVLQRGAFLLEQPSKHSFRMRIQVRPAIPAQDDLEIEAFYADAVNELLELLSDVSGATVIPQPALDMCHAIWKKLSPGSGHQRGLSRFLLTRWLFSSFVLDAVVLPEAFGMLSDHYVSENARSRILREIAVRTQKAVFDVTHAWKHGNAVPLDLASRVDAVMLRLDYSYPYHRPSVPVESNGAVPPKKDEFLVISATDVATTIRVLYPSRRPESLASEQSGLQSSASSISGFSMFTSPTPLEQPFATPTTFTPGPTGQYDVPVQSRSTSKLLGDVSHAAQFVLDTELIDEALRSVEDTIGQSGSTWDNWAVLLLSPHHETVLEPEAAASEHVFHWTNEAVADLDDHRIDTYIAMLQDLVTSIPASDVRITDCPTSSRPSDALNIYIHLLHNMEDIYKNAKDNADFLGAHYWYEQLQHFRGVCKDGIETEGLMTVLAQIEAQAQLTLTNDELSMDTCTGWLRLTMQALEPQTSDLAMARSTADNLRDKMWFVADVRTSAPYDEARSIASALRVMGRSTRQMRSRFNPPLRHWSNTKLPTASFQLKTDAQVLELLSASPEQGGAGKLSDDQARATLTWLESNNVEILCPAEERLHRLCMEVRKCVEQLTAVDGALLSSNPLFARELSRSEARNRPLSAPHATVGRLNHLPLRTNLASSIDALSSTSQQLSSASSREYLESRSPTLTHRSSAPFWSPAMTEVRSPSSTTSMGSYHMHLKPQVSTKLHTTPRNGQEHYGTVEDLRRSLTALLLSDLTSSLFSDGSETDQALWTGLGGEVADKYIASLDGDTPGLYTASGEASQTTGQIGAFDFLKAFERMLSSFAASSSPSAKLSVLYDIDQLLPLYMDESRPRHPESHSARRADAGIEGFRTLFCNPRLRPAAIFRDLQYIAALVPANILESTPQGKAFCNAAVAITSLNQELRNVMMETADSIIAYHSNNRGHGRTSSTAQQQRDSAAFTAPSRTPPVEEIARYKMSDAAYLLQITAKEGDPVAQRELATLYMTHPELMDHILAPFARPRDVFKEELESKWRKNQDPNRCDPATMCVAHHWMVLSSKGGDALAKEYLRAREEMERLP</sequence>
<evidence type="ECO:0000313" key="3">
    <source>
        <dbReference type="Proteomes" id="UP001175353"/>
    </source>
</evidence>
<accession>A0AAN6QTB1</accession>
<feature type="region of interest" description="Disordered" evidence="1">
    <location>
        <begin position="22"/>
        <end position="59"/>
    </location>
</feature>